<name>I1HQH6_BRADI</name>
<dbReference type="HOGENOM" id="CLU_022849_0_0_1"/>
<feature type="region of interest" description="Disordered" evidence="1">
    <location>
        <begin position="692"/>
        <end position="713"/>
    </location>
</feature>
<sequence>MSDGASRRFGEKDFEIMLSKSDVRESSYRKHSLWMAHWTRDGNSAEPLNSKSCRPFEEIDDVGYSKDCGNLPFELMKARVAERLMVGVSHGGASSGSTRQLSSNMWGVAHDVSQEVQCKNTDQFDRPFESSMVQKNVNLYAAKTVVSGRFSVHKPSDLSVDSHKLLSSDSLSSEWSHFPMFAINRKIDSILNPRRSALATSSDKIFVPQNTLKANISTSNVMAFSSKEYQFQTHQVSDENMTHCKSAGVILSHLDDDVGLNSDRAVRKLKGPLSIEESCSCSKDETNSACSLLADELRSSHSKGSPFWSGKDKFMFEASRKENEIVEDFFLQQKLGTSGGCQKEQDFEVAFHEPALGREYQMKSVNASSISKGIDVDINGHAGTFADLLQGEQQHPSTQNGDSPANLTESSKLPDTIEKISTMKSKGEALGCRKPPKQKSTHSKQKGSCLFEMLTLPCKSHVTCSKDPTCSGISCSNKGRCSLGTQKQFSAKTDTYTDTYHASKSTAGFASMPIQKDRGCSDSGKTERLVSCEGNETINMCSDYQNSSSKAACASNQDWSIPKTSSMNLDLVLFQISRMRNPISKALTESPASSDPSDKWLKRLKCDISDSHVSCSKRLKIGDGPATEGTCAMFGEVLDYKRDRTSMIKHVKEDQLMHETSMEQENQDLSSISAKSLNDWIGRWCQGGTPSFHGTSSLGKQSRKSTSPPDCLEGQFPSIAAMAMMGRVMNKLRPCELQKRGPSVVWNTEGL</sequence>
<gene>
    <name evidence="3" type="primary">LOC100844984</name>
    <name evidence="2" type="ORF">BRADI_2g46850v3</name>
</gene>
<dbReference type="EMBL" id="CM000881">
    <property type="protein sequence ID" value="KQK09239.1"/>
    <property type="molecule type" value="Genomic_DNA"/>
</dbReference>
<evidence type="ECO:0000256" key="1">
    <source>
        <dbReference type="SAM" id="MobiDB-lite"/>
    </source>
</evidence>
<dbReference type="RefSeq" id="XP_010232158.1">
    <property type="nucleotide sequence ID" value="XM_010233856.3"/>
</dbReference>
<proteinExistence type="predicted"/>
<dbReference type="GeneID" id="100844984"/>
<dbReference type="Proteomes" id="UP000008810">
    <property type="component" value="Chromosome 2"/>
</dbReference>
<dbReference type="PANTHER" id="PTHR36062">
    <property type="entry name" value="OS01G0687300 PROTEIN"/>
    <property type="match status" value="1"/>
</dbReference>
<protein>
    <submittedName>
        <fullName evidence="2 3">Uncharacterized protein</fullName>
    </submittedName>
</protein>
<reference evidence="3" key="3">
    <citation type="submission" date="2018-08" db="UniProtKB">
        <authorList>
            <consortium name="EnsemblPlants"/>
        </authorList>
    </citation>
    <scope>IDENTIFICATION</scope>
    <source>
        <strain evidence="3">cv. Bd21</strain>
    </source>
</reference>
<dbReference type="KEGG" id="bdi:100844984"/>
<evidence type="ECO:0000313" key="3">
    <source>
        <dbReference type="EnsemblPlants" id="KQK09239"/>
    </source>
</evidence>
<dbReference type="OMA" id="HREHEIK"/>
<dbReference type="Gramene" id="KQK09239">
    <property type="protein sequence ID" value="KQK09239"/>
    <property type="gene ID" value="BRADI_2g46850v3"/>
</dbReference>
<dbReference type="eggNOG" id="ENOG502QVXQ">
    <property type="taxonomic scope" value="Eukaryota"/>
</dbReference>
<evidence type="ECO:0000313" key="4">
    <source>
        <dbReference type="Proteomes" id="UP000008810"/>
    </source>
</evidence>
<organism evidence="2">
    <name type="scientific">Brachypodium distachyon</name>
    <name type="common">Purple false brome</name>
    <name type="synonym">Trachynia distachya</name>
    <dbReference type="NCBI Taxonomy" id="15368"/>
    <lineage>
        <taxon>Eukaryota</taxon>
        <taxon>Viridiplantae</taxon>
        <taxon>Streptophyta</taxon>
        <taxon>Embryophyta</taxon>
        <taxon>Tracheophyta</taxon>
        <taxon>Spermatophyta</taxon>
        <taxon>Magnoliopsida</taxon>
        <taxon>Liliopsida</taxon>
        <taxon>Poales</taxon>
        <taxon>Poaceae</taxon>
        <taxon>BOP clade</taxon>
        <taxon>Pooideae</taxon>
        <taxon>Stipodae</taxon>
        <taxon>Brachypodieae</taxon>
        <taxon>Brachypodium</taxon>
    </lineage>
</organism>
<reference evidence="2" key="2">
    <citation type="submission" date="2017-06" db="EMBL/GenBank/DDBJ databases">
        <title>WGS assembly of Brachypodium distachyon.</title>
        <authorList>
            <consortium name="The International Brachypodium Initiative"/>
            <person name="Lucas S."/>
            <person name="Harmon-Smith M."/>
            <person name="Lail K."/>
            <person name="Tice H."/>
            <person name="Grimwood J."/>
            <person name="Bruce D."/>
            <person name="Barry K."/>
            <person name="Shu S."/>
            <person name="Lindquist E."/>
            <person name="Wang M."/>
            <person name="Pitluck S."/>
            <person name="Vogel J.P."/>
            <person name="Garvin D.F."/>
            <person name="Mockler T.C."/>
            <person name="Schmutz J."/>
            <person name="Rokhsar D."/>
            <person name="Bevan M.W."/>
        </authorList>
    </citation>
    <scope>NUCLEOTIDE SEQUENCE</scope>
    <source>
        <strain evidence="2">Bd21</strain>
    </source>
</reference>
<dbReference type="GO" id="GO:0010099">
    <property type="term" value="P:regulation of photomorphogenesis"/>
    <property type="evidence" value="ECO:0007669"/>
    <property type="project" value="InterPro"/>
</dbReference>
<evidence type="ECO:0000313" key="2">
    <source>
        <dbReference type="EMBL" id="KQK09239.1"/>
    </source>
</evidence>
<feature type="region of interest" description="Disordered" evidence="1">
    <location>
        <begin position="393"/>
        <end position="444"/>
    </location>
</feature>
<feature type="compositionally biased region" description="Basic residues" evidence="1">
    <location>
        <begin position="434"/>
        <end position="444"/>
    </location>
</feature>
<accession>I1HQH6</accession>
<dbReference type="EnsemblPlants" id="KQK09239">
    <property type="protein sequence ID" value="KQK09239"/>
    <property type="gene ID" value="BRADI_2g46850v3"/>
</dbReference>
<reference evidence="2 3" key="1">
    <citation type="journal article" date="2010" name="Nature">
        <title>Genome sequencing and analysis of the model grass Brachypodium distachyon.</title>
        <authorList>
            <consortium name="International Brachypodium Initiative"/>
        </authorList>
    </citation>
    <scope>NUCLEOTIDE SEQUENCE [LARGE SCALE GENOMIC DNA]</scope>
    <source>
        <strain evidence="2">Bd21</strain>
        <strain evidence="3">cv. Bd21</strain>
    </source>
</reference>
<dbReference type="OrthoDB" id="649277at2759"/>
<dbReference type="InterPro" id="IPR037476">
    <property type="entry name" value="PCH1"/>
</dbReference>
<dbReference type="PANTHER" id="PTHR36062:SF1">
    <property type="entry name" value="OS01G0687300 PROTEIN"/>
    <property type="match status" value="1"/>
</dbReference>
<feature type="compositionally biased region" description="Polar residues" evidence="1">
    <location>
        <begin position="393"/>
        <end position="413"/>
    </location>
</feature>
<feature type="compositionally biased region" description="Polar residues" evidence="1">
    <location>
        <begin position="692"/>
        <end position="708"/>
    </location>
</feature>
<keyword evidence="4" id="KW-1185">Reference proteome</keyword>
<dbReference type="AlphaFoldDB" id="I1HQH6"/>